<dbReference type="Gene3D" id="1.10.630.10">
    <property type="entry name" value="Cytochrome P450"/>
    <property type="match status" value="1"/>
</dbReference>
<dbReference type="Pfam" id="PF00067">
    <property type="entry name" value="p450"/>
    <property type="match status" value="1"/>
</dbReference>
<keyword evidence="7" id="KW-1185">Reference proteome</keyword>
<dbReference type="PRINTS" id="PR00463">
    <property type="entry name" value="EP450I"/>
</dbReference>
<evidence type="ECO:0000256" key="2">
    <source>
        <dbReference type="ARBA" id="ARBA00022723"/>
    </source>
</evidence>
<evidence type="ECO:0000256" key="4">
    <source>
        <dbReference type="PIRSR" id="PIRSR602401-1"/>
    </source>
</evidence>
<organism evidence="6 7">
    <name type="scientific">Viridothelium virens</name>
    <name type="common">Speckled blister lichen</name>
    <name type="synonym">Trypethelium virens</name>
    <dbReference type="NCBI Taxonomy" id="1048519"/>
    <lineage>
        <taxon>Eukaryota</taxon>
        <taxon>Fungi</taxon>
        <taxon>Dikarya</taxon>
        <taxon>Ascomycota</taxon>
        <taxon>Pezizomycotina</taxon>
        <taxon>Dothideomycetes</taxon>
        <taxon>Dothideomycetes incertae sedis</taxon>
        <taxon>Trypetheliales</taxon>
        <taxon>Trypetheliaceae</taxon>
        <taxon>Viridothelium</taxon>
    </lineage>
</organism>
<keyword evidence="3 4" id="KW-0408">Iron</keyword>
<protein>
    <submittedName>
        <fullName evidence="6">Cytochrome P450</fullName>
    </submittedName>
</protein>
<dbReference type="InterPro" id="IPR017972">
    <property type="entry name" value="Cyt_P450_CS"/>
</dbReference>
<dbReference type="GO" id="GO:0020037">
    <property type="term" value="F:heme binding"/>
    <property type="evidence" value="ECO:0007669"/>
    <property type="project" value="InterPro"/>
</dbReference>
<dbReference type="AlphaFoldDB" id="A0A6A6GTP2"/>
<keyword evidence="4 5" id="KW-0349">Heme</keyword>
<dbReference type="InterPro" id="IPR050121">
    <property type="entry name" value="Cytochrome_P450_monoxygenase"/>
</dbReference>
<name>A0A6A6GTP2_VIRVR</name>
<dbReference type="PANTHER" id="PTHR24305">
    <property type="entry name" value="CYTOCHROME P450"/>
    <property type="match status" value="1"/>
</dbReference>
<dbReference type="PROSITE" id="PS00086">
    <property type="entry name" value="CYTOCHROME_P450"/>
    <property type="match status" value="1"/>
</dbReference>
<evidence type="ECO:0000256" key="5">
    <source>
        <dbReference type="RuleBase" id="RU000461"/>
    </source>
</evidence>
<keyword evidence="2 4" id="KW-0479">Metal-binding</keyword>
<dbReference type="InterPro" id="IPR001128">
    <property type="entry name" value="Cyt_P450"/>
</dbReference>
<dbReference type="EMBL" id="ML991873">
    <property type="protein sequence ID" value="KAF2229156.1"/>
    <property type="molecule type" value="Genomic_DNA"/>
</dbReference>
<dbReference type="SUPFAM" id="SSF48264">
    <property type="entry name" value="Cytochrome P450"/>
    <property type="match status" value="1"/>
</dbReference>
<dbReference type="Proteomes" id="UP000800092">
    <property type="component" value="Unassembled WGS sequence"/>
</dbReference>
<dbReference type="InterPro" id="IPR036396">
    <property type="entry name" value="Cyt_P450_sf"/>
</dbReference>
<evidence type="ECO:0000256" key="3">
    <source>
        <dbReference type="ARBA" id="ARBA00023004"/>
    </source>
</evidence>
<keyword evidence="5" id="KW-0560">Oxidoreductase</keyword>
<gene>
    <name evidence="6" type="ORF">EV356DRAFT_496450</name>
</gene>
<dbReference type="GO" id="GO:0016705">
    <property type="term" value="F:oxidoreductase activity, acting on paired donors, with incorporation or reduction of molecular oxygen"/>
    <property type="evidence" value="ECO:0007669"/>
    <property type="project" value="InterPro"/>
</dbReference>
<dbReference type="GO" id="GO:0005506">
    <property type="term" value="F:iron ion binding"/>
    <property type="evidence" value="ECO:0007669"/>
    <property type="project" value="InterPro"/>
</dbReference>
<dbReference type="InterPro" id="IPR002401">
    <property type="entry name" value="Cyt_P450_E_grp-I"/>
</dbReference>
<accession>A0A6A6GTP2</accession>
<evidence type="ECO:0000313" key="7">
    <source>
        <dbReference type="Proteomes" id="UP000800092"/>
    </source>
</evidence>
<dbReference type="OrthoDB" id="3934656at2759"/>
<keyword evidence="5" id="KW-0503">Monooxygenase</keyword>
<dbReference type="PANTHER" id="PTHR24305:SF229">
    <property type="entry name" value="P450, PUTATIVE (EUROFUNG)-RELATED"/>
    <property type="match status" value="1"/>
</dbReference>
<proteinExistence type="inferred from homology"/>
<evidence type="ECO:0000256" key="1">
    <source>
        <dbReference type="ARBA" id="ARBA00001971"/>
    </source>
</evidence>
<evidence type="ECO:0000313" key="6">
    <source>
        <dbReference type="EMBL" id="KAF2229156.1"/>
    </source>
</evidence>
<sequence>MSLTIRRLHDIHGEFVRIAPNHITIASPTCFKQISTTKEFEKGEFYDAFVAGLSKHRDLFTTRQNSLHSQRKRIHANAWSMTSVLEMEKYLDELIGLFMHKMGKLADQNELMDLGVWMWRYAYDVIGELFFGQSYGFLEQERDIDNLMATTGMVAPFMGMLGMAPTWFKPFMMWMLAVPSIARGVRNMEGAKEAGQRKVADRIRKIEGGQQTREDMLGKLLNYVWDKGEKVDWTVQDVEQECFVATVAGNDTVAITLTSMLYHLSAHPSSLARLQSEIDQATANGSLSSTISYKEAASLPYLSAVISEGFRIHPLFGYPVPRIVPKGGAEVGGRWWPAGTALGASYGTMEKSKDVFGDDVDSWRPERWLVEKERAARMWDEVGAFGIGQRACLGQHIARAEMMKIIPQFLREFIIEAASPWQCLERWFNKPQNARVKVTRRNRL</sequence>
<comment type="similarity">
    <text evidence="5">Belongs to the cytochrome P450 family.</text>
</comment>
<dbReference type="PRINTS" id="PR00385">
    <property type="entry name" value="P450"/>
</dbReference>
<comment type="cofactor">
    <cofactor evidence="1 4">
        <name>heme</name>
        <dbReference type="ChEBI" id="CHEBI:30413"/>
    </cofactor>
</comment>
<dbReference type="GO" id="GO:0004497">
    <property type="term" value="F:monooxygenase activity"/>
    <property type="evidence" value="ECO:0007669"/>
    <property type="project" value="UniProtKB-KW"/>
</dbReference>
<feature type="binding site" description="axial binding residue" evidence="4">
    <location>
        <position position="392"/>
    </location>
    <ligand>
        <name>heme</name>
        <dbReference type="ChEBI" id="CHEBI:30413"/>
    </ligand>
    <ligandPart>
        <name>Fe</name>
        <dbReference type="ChEBI" id="CHEBI:18248"/>
    </ligandPart>
</feature>
<dbReference type="CDD" id="cd11060">
    <property type="entry name" value="CYP57A1-like"/>
    <property type="match status" value="1"/>
</dbReference>
<reference evidence="6" key="1">
    <citation type="journal article" date="2020" name="Stud. Mycol.">
        <title>101 Dothideomycetes genomes: a test case for predicting lifestyles and emergence of pathogens.</title>
        <authorList>
            <person name="Haridas S."/>
            <person name="Albert R."/>
            <person name="Binder M."/>
            <person name="Bloem J."/>
            <person name="Labutti K."/>
            <person name="Salamov A."/>
            <person name="Andreopoulos B."/>
            <person name="Baker S."/>
            <person name="Barry K."/>
            <person name="Bills G."/>
            <person name="Bluhm B."/>
            <person name="Cannon C."/>
            <person name="Castanera R."/>
            <person name="Culley D."/>
            <person name="Daum C."/>
            <person name="Ezra D."/>
            <person name="Gonzalez J."/>
            <person name="Henrissat B."/>
            <person name="Kuo A."/>
            <person name="Liang C."/>
            <person name="Lipzen A."/>
            <person name="Lutzoni F."/>
            <person name="Magnuson J."/>
            <person name="Mondo S."/>
            <person name="Nolan M."/>
            <person name="Ohm R."/>
            <person name="Pangilinan J."/>
            <person name="Park H.-J."/>
            <person name="Ramirez L."/>
            <person name="Alfaro M."/>
            <person name="Sun H."/>
            <person name="Tritt A."/>
            <person name="Yoshinaga Y."/>
            <person name="Zwiers L.-H."/>
            <person name="Turgeon B."/>
            <person name="Goodwin S."/>
            <person name="Spatafora J."/>
            <person name="Crous P."/>
            <person name="Grigoriev I."/>
        </authorList>
    </citation>
    <scope>NUCLEOTIDE SEQUENCE</scope>
    <source>
        <strain evidence="6">Tuck. ex Michener</strain>
    </source>
</reference>